<dbReference type="PANTHER" id="PTHR14112">
    <property type="entry name" value="SYNOVIAL SARCOMA, X MEMBER"/>
    <property type="match status" value="1"/>
</dbReference>
<reference evidence="3" key="2">
    <citation type="submission" date="2025-08" db="UniProtKB">
        <authorList>
            <consortium name="Ensembl"/>
        </authorList>
    </citation>
    <scope>IDENTIFICATION</scope>
</reference>
<dbReference type="PANTHER" id="PTHR14112:SF19">
    <property type="entry name" value="PROTEIN SSX3"/>
    <property type="match status" value="1"/>
</dbReference>
<proteinExistence type="predicted"/>
<evidence type="ECO:0000313" key="3">
    <source>
        <dbReference type="Ensembl" id="ENSRBIP00000028779.1"/>
    </source>
</evidence>
<dbReference type="PROSITE" id="PS50806">
    <property type="entry name" value="KRAB_RELATED"/>
    <property type="match status" value="1"/>
</dbReference>
<feature type="domain" description="KRAB-related" evidence="2">
    <location>
        <begin position="53"/>
        <end position="116"/>
    </location>
</feature>
<dbReference type="GO" id="GO:0006355">
    <property type="term" value="P:regulation of DNA-templated transcription"/>
    <property type="evidence" value="ECO:0007669"/>
    <property type="project" value="InterPro"/>
</dbReference>
<sequence length="235" mass="26633">MVIVHTILRFTFKNHPWRQVCDLALHLVTLSPFWKVGRESASSIKALLCGGEKLGKTFDDIAKYFSKKEWEKMKCSERIISVYMKRKYEAMNKLGFKVTLPPFVHNKRAADFQGNDFDNDRNRRNQVERPQMSFGRLQGIFPKIMHNKPAEEGKDSKGVSEASGPQNDGKQLCPPGKANTSEKINKKSSKRKQFGNNHSGFPGYVQVCGLGVWHGSQTSLGPGWAEELAQLQMRC</sequence>
<organism evidence="3 4">
    <name type="scientific">Rhinopithecus bieti</name>
    <name type="common">Black snub-nosed monkey</name>
    <name type="synonym">Pygathrix bieti</name>
    <dbReference type="NCBI Taxonomy" id="61621"/>
    <lineage>
        <taxon>Eukaryota</taxon>
        <taxon>Metazoa</taxon>
        <taxon>Chordata</taxon>
        <taxon>Craniata</taxon>
        <taxon>Vertebrata</taxon>
        <taxon>Euteleostomi</taxon>
        <taxon>Mammalia</taxon>
        <taxon>Eutheria</taxon>
        <taxon>Euarchontoglires</taxon>
        <taxon>Primates</taxon>
        <taxon>Haplorrhini</taxon>
        <taxon>Catarrhini</taxon>
        <taxon>Cercopithecidae</taxon>
        <taxon>Colobinae</taxon>
        <taxon>Rhinopithecus</taxon>
    </lineage>
</organism>
<reference evidence="3" key="3">
    <citation type="submission" date="2025-09" db="UniProtKB">
        <authorList>
            <consortium name="Ensembl"/>
        </authorList>
    </citation>
    <scope>IDENTIFICATION</scope>
</reference>
<evidence type="ECO:0000256" key="1">
    <source>
        <dbReference type="SAM" id="MobiDB-lite"/>
    </source>
</evidence>
<feature type="compositionally biased region" description="Basic and acidic residues" evidence="1">
    <location>
        <begin position="118"/>
        <end position="127"/>
    </location>
</feature>
<dbReference type="STRING" id="61621.ENSRBIP00000028779"/>
<dbReference type="InterPro" id="IPR003655">
    <property type="entry name" value="aKRAB"/>
</dbReference>
<evidence type="ECO:0000259" key="2">
    <source>
        <dbReference type="PROSITE" id="PS50806"/>
    </source>
</evidence>
<dbReference type="SUPFAM" id="SSF109640">
    <property type="entry name" value="KRAB domain (Kruppel-associated box)"/>
    <property type="match status" value="1"/>
</dbReference>
<name>A0A2K6LZ48_RHIBE</name>
<feature type="region of interest" description="Disordered" evidence="1">
    <location>
        <begin position="148"/>
        <end position="198"/>
    </location>
</feature>
<accession>A0A2K6LZ48</accession>
<dbReference type="Proteomes" id="UP000233180">
    <property type="component" value="Unassembled WGS sequence"/>
</dbReference>
<evidence type="ECO:0000313" key="4">
    <source>
        <dbReference type="Proteomes" id="UP000233180"/>
    </source>
</evidence>
<keyword evidence="4" id="KW-1185">Reference proteome</keyword>
<dbReference type="GO" id="GO:0005634">
    <property type="term" value="C:nucleus"/>
    <property type="evidence" value="ECO:0007669"/>
    <property type="project" value="TreeGrafter"/>
</dbReference>
<dbReference type="AlphaFoldDB" id="A0A2K6LZ48"/>
<dbReference type="GeneTree" id="ENSGT00390000012484"/>
<dbReference type="InterPro" id="IPR036051">
    <property type="entry name" value="KRAB_dom_sf"/>
</dbReference>
<dbReference type="OMA" id="SDNDCNC"/>
<reference evidence="3 4" key="1">
    <citation type="submission" date="2016-06" db="EMBL/GenBank/DDBJ databases">
        <title>Genome of Rhinopithecus bieti.</title>
        <authorList>
            <person name="Wu"/>
            <person name="C.-I. and Zhang"/>
            <person name="Y."/>
        </authorList>
    </citation>
    <scope>NUCLEOTIDE SEQUENCE</scope>
</reference>
<feature type="compositionally biased region" description="Basic and acidic residues" evidence="1">
    <location>
        <begin position="148"/>
        <end position="158"/>
    </location>
</feature>
<protein>
    <recommendedName>
        <fullName evidence="2">KRAB-related domain-containing protein</fullName>
    </recommendedName>
</protein>
<dbReference type="Ensembl" id="ENSRBIT00000052725.1">
    <property type="protein sequence ID" value="ENSRBIP00000028779.1"/>
    <property type="gene ID" value="ENSRBIG00000038276.1"/>
</dbReference>
<dbReference type="SMART" id="SM00349">
    <property type="entry name" value="KRAB"/>
    <property type="match status" value="1"/>
</dbReference>
<dbReference type="InterPro" id="IPR001909">
    <property type="entry name" value="KRAB"/>
</dbReference>
<feature type="region of interest" description="Disordered" evidence="1">
    <location>
        <begin position="111"/>
        <end position="132"/>
    </location>
</feature>